<proteinExistence type="predicted"/>
<evidence type="ECO:0000313" key="1">
    <source>
        <dbReference type="EMBL" id="KKM89204.1"/>
    </source>
</evidence>
<organism evidence="1">
    <name type="scientific">marine sediment metagenome</name>
    <dbReference type="NCBI Taxonomy" id="412755"/>
    <lineage>
        <taxon>unclassified sequences</taxon>
        <taxon>metagenomes</taxon>
        <taxon>ecological metagenomes</taxon>
    </lineage>
</organism>
<sequence length="63" mass="6847">MYMYEPTSGGGILPQVTVFLTDEIYHKVYEAAREANSTSSGILRGLAQKQFGGAVTHGRKKGK</sequence>
<accession>A0A0F9L324</accession>
<dbReference type="AlphaFoldDB" id="A0A0F9L324"/>
<comment type="caution">
    <text evidence="1">The sequence shown here is derived from an EMBL/GenBank/DDBJ whole genome shotgun (WGS) entry which is preliminary data.</text>
</comment>
<reference evidence="1" key="1">
    <citation type="journal article" date="2015" name="Nature">
        <title>Complex archaea that bridge the gap between prokaryotes and eukaryotes.</title>
        <authorList>
            <person name="Spang A."/>
            <person name="Saw J.H."/>
            <person name="Jorgensen S.L."/>
            <person name="Zaremba-Niedzwiedzka K."/>
            <person name="Martijn J."/>
            <person name="Lind A.E."/>
            <person name="van Eijk R."/>
            <person name="Schleper C."/>
            <person name="Guy L."/>
            <person name="Ettema T.J."/>
        </authorList>
    </citation>
    <scope>NUCLEOTIDE SEQUENCE</scope>
</reference>
<gene>
    <name evidence="1" type="ORF">LCGC14_1250920</name>
</gene>
<dbReference type="EMBL" id="LAZR01006855">
    <property type="protein sequence ID" value="KKM89204.1"/>
    <property type="molecule type" value="Genomic_DNA"/>
</dbReference>
<protein>
    <submittedName>
        <fullName evidence="1">Uncharacterized protein</fullName>
    </submittedName>
</protein>
<name>A0A0F9L324_9ZZZZ</name>